<dbReference type="PANTHER" id="PTHR48079:SF9">
    <property type="entry name" value="PUTATIVE-RELATED"/>
    <property type="match status" value="1"/>
</dbReference>
<sequence>MRIFTTGASGWIGSAVVPELLAAGHRVVGLARSEASAEALVSAGVVPWRGSLSDLDSLRAGAEAADGVIHLAFNHDFSDYAGAGRTERAVVETLGEALEGSGRPLVVASGVAGLTVGRMATEEDPTPNVDPDAPRGASEHLALSFAARGVRSVAVRFAPTVHGRGDKGFTAMLVRIARERGVAAYIGDGANRWPAVHRNDAAHLVRLAFEQAQPGAVVHAVGEEGIATRDIAAAIGREFDVPTTALASENAQEHFGWIGALLGLDIPAASTLTRERFAWNPTGSGLLEDIAGGAYGRS</sequence>
<dbReference type="Gene3D" id="3.40.50.720">
    <property type="entry name" value="NAD(P)-binding Rossmann-like Domain"/>
    <property type="match status" value="1"/>
</dbReference>
<reference evidence="2 3" key="1">
    <citation type="submission" date="2022-03" db="EMBL/GenBank/DDBJ databases">
        <title>Sinomonas sp. isolated from a soil.</title>
        <authorList>
            <person name="Han J."/>
            <person name="Kim D.-U."/>
        </authorList>
    </citation>
    <scope>NUCLEOTIDE SEQUENCE [LARGE SCALE GENOMIC DNA]</scope>
    <source>
        <strain evidence="2 3">5-5</strain>
    </source>
</reference>
<feature type="domain" description="NAD-dependent epimerase/dehydratase" evidence="1">
    <location>
        <begin position="4"/>
        <end position="214"/>
    </location>
</feature>
<dbReference type="RefSeq" id="WP_241054615.1">
    <property type="nucleotide sequence ID" value="NZ_JAKZBV010000001.1"/>
</dbReference>
<accession>A0ABS9U2V8</accession>
<dbReference type="CDD" id="cd05262">
    <property type="entry name" value="SDR_a7"/>
    <property type="match status" value="1"/>
</dbReference>
<dbReference type="PANTHER" id="PTHR48079">
    <property type="entry name" value="PROTEIN YEEZ"/>
    <property type="match status" value="1"/>
</dbReference>
<dbReference type="InterPro" id="IPR036291">
    <property type="entry name" value="NAD(P)-bd_dom_sf"/>
</dbReference>
<dbReference type="Proteomes" id="UP001202922">
    <property type="component" value="Unassembled WGS sequence"/>
</dbReference>
<protein>
    <submittedName>
        <fullName evidence="2">SDR family oxidoreductase</fullName>
    </submittedName>
</protein>
<dbReference type="EMBL" id="JAKZBV010000001">
    <property type="protein sequence ID" value="MCH6471033.1"/>
    <property type="molecule type" value="Genomic_DNA"/>
</dbReference>
<dbReference type="InterPro" id="IPR051783">
    <property type="entry name" value="NAD(P)-dependent_oxidoreduct"/>
</dbReference>
<dbReference type="Pfam" id="PF01370">
    <property type="entry name" value="Epimerase"/>
    <property type="match status" value="1"/>
</dbReference>
<evidence type="ECO:0000313" key="3">
    <source>
        <dbReference type="Proteomes" id="UP001202922"/>
    </source>
</evidence>
<organism evidence="2 3">
    <name type="scientific">Sinomonas terrae</name>
    <dbReference type="NCBI Taxonomy" id="2908838"/>
    <lineage>
        <taxon>Bacteria</taxon>
        <taxon>Bacillati</taxon>
        <taxon>Actinomycetota</taxon>
        <taxon>Actinomycetes</taxon>
        <taxon>Micrococcales</taxon>
        <taxon>Micrococcaceae</taxon>
        <taxon>Sinomonas</taxon>
    </lineage>
</organism>
<evidence type="ECO:0000259" key="1">
    <source>
        <dbReference type="Pfam" id="PF01370"/>
    </source>
</evidence>
<dbReference type="InterPro" id="IPR001509">
    <property type="entry name" value="Epimerase_deHydtase"/>
</dbReference>
<gene>
    <name evidence="2" type="ORF">L0M17_13780</name>
</gene>
<proteinExistence type="predicted"/>
<comment type="caution">
    <text evidence="2">The sequence shown here is derived from an EMBL/GenBank/DDBJ whole genome shotgun (WGS) entry which is preliminary data.</text>
</comment>
<keyword evidence="3" id="KW-1185">Reference proteome</keyword>
<dbReference type="SUPFAM" id="SSF51735">
    <property type="entry name" value="NAD(P)-binding Rossmann-fold domains"/>
    <property type="match status" value="1"/>
</dbReference>
<evidence type="ECO:0000313" key="2">
    <source>
        <dbReference type="EMBL" id="MCH6471033.1"/>
    </source>
</evidence>
<name>A0ABS9U2V8_9MICC</name>